<dbReference type="RefSeq" id="WP_010592153.1">
    <property type="nucleotide sequence ID" value="NZ_CP023714.1"/>
</dbReference>
<dbReference type="OrthoDB" id="3430164at2"/>
<evidence type="ECO:0000313" key="2">
    <source>
        <dbReference type="Proteomes" id="UP000042997"/>
    </source>
</evidence>
<organism evidence="1 2">
    <name type="scientific">Rhodococcus ruber</name>
    <dbReference type="NCBI Taxonomy" id="1830"/>
    <lineage>
        <taxon>Bacteria</taxon>
        <taxon>Bacillati</taxon>
        <taxon>Actinomycetota</taxon>
        <taxon>Actinomycetes</taxon>
        <taxon>Mycobacteriales</taxon>
        <taxon>Nocardiaceae</taxon>
        <taxon>Rhodococcus</taxon>
    </lineage>
</organism>
<sequence length="105" mass="12192">MRLSELVGARVHDADGRRVGFAVDVRFVESPQNRLRLEGLLVSPSSSGSFLGYERTEEIRPALIARYLRWRHRGAFLVLWRDVRRVGDGRVELRPGYSRWSPMLR</sequence>
<dbReference type="KEGG" id="rrz:CS378_09145"/>
<evidence type="ECO:0000313" key="1">
    <source>
        <dbReference type="EMBL" id="CDZ87788.1"/>
    </source>
</evidence>
<proteinExistence type="predicted"/>
<accession>A0A098BGD5</accession>
<dbReference type="Proteomes" id="UP000042997">
    <property type="component" value="Unassembled WGS sequence"/>
</dbReference>
<dbReference type="eggNOG" id="COG1873">
    <property type="taxonomic scope" value="Bacteria"/>
</dbReference>
<reference evidence="1 2" key="1">
    <citation type="journal article" date="2014" name="Genome Announc.">
        <title>Draft Genome Sequence of Propane- and Butane-Oxidizing Actinobacterium Rhodococcus ruber IEGM 231.</title>
        <authorList>
            <person name="Ivshina I.B."/>
            <person name="Kuyukina M.S."/>
            <person name="Krivoruchko A.V."/>
            <person name="Barbe V."/>
            <person name="Fischer C."/>
        </authorList>
    </citation>
    <scope>NUCLEOTIDE SEQUENCE [LARGE SCALE GENOMIC DNA]</scope>
</reference>
<dbReference type="GeneID" id="66837195"/>
<name>A0A098BGD5_9NOCA</name>
<protein>
    <submittedName>
        <fullName evidence="1">Uncharacterized protein</fullName>
    </submittedName>
</protein>
<dbReference type="AlphaFoldDB" id="A0A098BGD5"/>
<dbReference type="EMBL" id="CCSD01000045">
    <property type="protein sequence ID" value="CDZ87788.1"/>
    <property type="molecule type" value="Genomic_DNA"/>
</dbReference>
<gene>
    <name evidence="1" type="ORF">RHRU231_350005</name>
</gene>